<dbReference type="STRING" id="391595.RLO149_c034880"/>
<protein>
    <recommendedName>
        <fullName evidence="3">DUF2783 domain-containing protein</fullName>
    </recommendedName>
</protein>
<keyword evidence="2" id="KW-1185">Reference proteome</keyword>
<gene>
    <name evidence="1" type="ordered locus">RLO149_c034880</name>
</gene>
<evidence type="ECO:0000313" key="1">
    <source>
        <dbReference type="EMBL" id="AEI95429.1"/>
    </source>
</evidence>
<reference evidence="1 2" key="1">
    <citation type="journal article" date="2011" name="BMC Genomics">
        <title>Comparative genome analysis and genome-guided physiological analysis of Roseobacter litoralis.</title>
        <authorList>
            <person name="Kalhoefer D."/>
            <person name="Thole S."/>
            <person name="Voget S."/>
            <person name="Lehmann R."/>
            <person name="Liesegang H."/>
            <person name="Wollher A."/>
            <person name="Daniel R."/>
            <person name="Simon M."/>
            <person name="Brinkhoff T."/>
        </authorList>
    </citation>
    <scope>NUCLEOTIDE SEQUENCE [LARGE SCALE GENOMIC DNA]</scope>
    <source>
        <strain evidence="2">ATCC 49566 / DSM 6996 / JCM 21268 / NBRC 15278 / OCh 149</strain>
    </source>
</reference>
<evidence type="ECO:0008006" key="3">
    <source>
        <dbReference type="Google" id="ProtNLM"/>
    </source>
</evidence>
<evidence type="ECO:0000313" key="2">
    <source>
        <dbReference type="Proteomes" id="UP000001353"/>
    </source>
</evidence>
<accession>F7ZA82</accession>
<dbReference type="AlphaFoldDB" id="F7ZA82"/>
<organism evidence="1 2">
    <name type="scientific">Roseobacter litoralis (strain ATCC 49566 / DSM 6996 / JCM 21268 / NBRC 15278 / OCh 149)</name>
    <dbReference type="NCBI Taxonomy" id="391595"/>
    <lineage>
        <taxon>Bacteria</taxon>
        <taxon>Pseudomonadati</taxon>
        <taxon>Pseudomonadota</taxon>
        <taxon>Alphaproteobacteria</taxon>
        <taxon>Rhodobacterales</taxon>
        <taxon>Roseobacteraceae</taxon>
        <taxon>Roseobacter</taxon>
    </lineage>
</organism>
<dbReference type="eggNOG" id="ENOG5030MIY">
    <property type="taxonomic scope" value="Bacteria"/>
</dbReference>
<dbReference type="HOGENOM" id="CLU_189765_1_0_5"/>
<dbReference type="InterPro" id="IPR021233">
    <property type="entry name" value="DUF2783"/>
</dbReference>
<sequence>MTIKPNPNFPADDFYAALLEAHKGLSDTQSHALNARLVLIFANEIGDLERLNEILNKASPEA</sequence>
<dbReference type="Pfam" id="PF10932">
    <property type="entry name" value="DUF2783"/>
    <property type="match status" value="1"/>
</dbReference>
<dbReference type="Proteomes" id="UP000001353">
    <property type="component" value="Chromosome"/>
</dbReference>
<dbReference type="KEGG" id="rli:RLO149_c034880"/>
<dbReference type="OrthoDB" id="8420594at2"/>
<proteinExistence type="predicted"/>
<name>F7ZA82_ROSLO</name>
<dbReference type="RefSeq" id="WP_013963321.1">
    <property type="nucleotide sequence ID" value="NC_015730.1"/>
</dbReference>
<dbReference type="EMBL" id="CP002623">
    <property type="protein sequence ID" value="AEI95429.1"/>
    <property type="molecule type" value="Genomic_DNA"/>
</dbReference>